<dbReference type="InterPro" id="IPR006311">
    <property type="entry name" value="TAT_signal"/>
</dbReference>
<reference evidence="1 2" key="1">
    <citation type="submission" date="2017-03" db="EMBL/GenBank/DDBJ databases">
        <authorList>
            <person name="Afonso C.L."/>
            <person name="Miller P.J."/>
            <person name="Scott M.A."/>
            <person name="Spackman E."/>
            <person name="Goraichik I."/>
            <person name="Dimitrov K.M."/>
            <person name="Suarez D.L."/>
            <person name="Swayne D.E."/>
        </authorList>
    </citation>
    <scope>NUCLEOTIDE SEQUENCE [LARGE SCALE GENOMIC DNA]</scope>
    <source>
        <strain evidence="1 2">CECT 7680</strain>
    </source>
</reference>
<name>A0A1Y5TJ13_9RHOB</name>
<dbReference type="OrthoDB" id="7666390at2"/>
<sequence>MNLDRRTLIAGLAASTVLTGCSGKEVGASDEAIAAVAYRDPGPTRITLYTMVSTQNDEGLHSGLLISASQQVLFDPAGSWYHQSLPERGDVIFGMIPQAVEFYEDFHARETVKVTIQEVEVSPEVAEMALALARANGPVGPSFCASSISNLLSQVPGFEAVKPTMFPKKLREYFAQVPGVKTRVRWDVDPDTHKELLGRQGDL</sequence>
<keyword evidence="2" id="KW-1185">Reference proteome</keyword>
<dbReference type="PROSITE" id="PS51257">
    <property type="entry name" value="PROKAR_LIPOPROTEIN"/>
    <property type="match status" value="1"/>
</dbReference>
<dbReference type="PROSITE" id="PS51318">
    <property type="entry name" value="TAT"/>
    <property type="match status" value="1"/>
</dbReference>
<evidence type="ECO:0008006" key="3">
    <source>
        <dbReference type="Google" id="ProtNLM"/>
    </source>
</evidence>
<proteinExistence type="predicted"/>
<dbReference type="Proteomes" id="UP000193409">
    <property type="component" value="Unassembled WGS sequence"/>
</dbReference>
<dbReference type="RefSeq" id="WP_085869820.1">
    <property type="nucleotide sequence ID" value="NZ_FWFQ01000033.1"/>
</dbReference>
<organism evidence="1 2">
    <name type="scientific">Pseudoruegeria aquimaris</name>
    <dbReference type="NCBI Taxonomy" id="393663"/>
    <lineage>
        <taxon>Bacteria</taxon>
        <taxon>Pseudomonadati</taxon>
        <taxon>Pseudomonadota</taxon>
        <taxon>Alphaproteobacteria</taxon>
        <taxon>Rhodobacterales</taxon>
        <taxon>Roseobacteraceae</taxon>
        <taxon>Pseudoruegeria</taxon>
    </lineage>
</organism>
<evidence type="ECO:0000313" key="2">
    <source>
        <dbReference type="Proteomes" id="UP000193409"/>
    </source>
</evidence>
<gene>
    <name evidence="1" type="ORF">PSA7680_03331</name>
</gene>
<dbReference type="EMBL" id="FWFQ01000033">
    <property type="protein sequence ID" value="SLN63060.1"/>
    <property type="molecule type" value="Genomic_DNA"/>
</dbReference>
<dbReference type="AlphaFoldDB" id="A0A1Y5TJ13"/>
<evidence type="ECO:0000313" key="1">
    <source>
        <dbReference type="EMBL" id="SLN63060.1"/>
    </source>
</evidence>
<accession>A0A1Y5TJ13</accession>
<protein>
    <recommendedName>
        <fullName evidence="3">Lipoprotein</fullName>
    </recommendedName>
</protein>